<dbReference type="EMBL" id="NBIV01000255">
    <property type="protein sequence ID" value="PXF40873.1"/>
    <property type="molecule type" value="Genomic_DNA"/>
</dbReference>
<feature type="transmembrane region" description="Helical" evidence="1">
    <location>
        <begin position="20"/>
        <end position="41"/>
    </location>
</feature>
<sequence length="208" mass="23241">MSSPPHSDTSSSHDSELETYVTAVVVACATTMMAALSQMQAKRGGSRKGKKAYRDIQRSQAALRIDNDYFCRYSADVPIFSEAEFGRRYRMPREVYEMLLAGVCAVDPYFIQKPDAFLRDGASTDQKLSAGLRQLCFGVSADAVVDYVRMAESTNMECLKRFVYAVFDAFEGPWLRYPNEEDIARIEDSYSSLGFPGCLGCVDCASWE</sequence>
<dbReference type="PANTHER" id="PTHR47150:SF5">
    <property type="entry name" value="OS07G0546750 PROTEIN"/>
    <property type="match status" value="1"/>
</dbReference>
<protein>
    <submittedName>
        <fullName evidence="2">Uncharacterized protein</fullName>
    </submittedName>
</protein>
<keyword evidence="3" id="KW-1185">Reference proteome</keyword>
<dbReference type="Proteomes" id="UP000247409">
    <property type="component" value="Unassembled WGS sequence"/>
</dbReference>
<proteinExistence type="predicted"/>
<evidence type="ECO:0000313" key="2">
    <source>
        <dbReference type="EMBL" id="PXF40873.1"/>
    </source>
</evidence>
<evidence type="ECO:0000256" key="1">
    <source>
        <dbReference type="SAM" id="Phobius"/>
    </source>
</evidence>
<dbReference type="OrthoDB" id="124998at2759"/>
<keyword evidence="1" id="KW-0472">Membrane</keyword>
<dbReference type="PANTHER" id="PTHR47150">
    <property type="entry name" value="OS12G0169200 PROTEIN"/>
    <property type="match status" value="1"/>
</dbReference>
<keyword evidence="1" id="KW-1133">Transmembrane helix</keyword>
<name>A0A2V3IFR0_9FLOR</name>
<gene>
    <name evidence="2" type="ORF">BWQ96_09418</name>
</gene>
<organism evidence="2 3">
    <name type="scientific">Gracilariopsis chorda</name>
    <dbReference type="NCBI Taxonomy" id="448386"/>
    <lineage>
        <taxon>Eukaryota</taxon>
        <taxon>Rhodophyta</taxon>
        <taxon>Florideophyceae</taxon>
        <taxon>Rhodymeniophycidae</taxon>
        <taxon>Gracilariales</taxon>
        <taxon>Gracilariaceae</taxon>
        <taxon>Gracilariopsis</taxon>
    </lineage>
</organism>
<evidence type="ECO:0000313" key="3">
    <source>
        <dbReference type="Proteomes" id="UP000247409"/>
    </source>
</evidence>
<comment type="caution">
    <text evidence="2">The sequence shown here is derived from an EMBL/GenBank/DDBJ whole genome shotgun (WGS) entry which is preliminary data.</text>
</comment>
<dbReference type="STRING" id="448386.A0A2V3IFR0"/>
<accession>A0A2V3IFR0</accession>
<reference evidence="2 3" key="1">
    <citation type="journal article" date="2018" name="Mol. Biol. Evol.">
        <title>Analysis of the draft genome of the red seaweed Gracilariopsis chorda provides insights into genome size evolution in Rhodophyta.</title>
        <authorList>
            <person name="Lee J."/>
            <person name="Yang E.C."/>
            <person name="Graf L."/>
            <person name="Yang J.H."/>
            <person name="Qiu H."/>
            <person name="Zel Zion U."/>
            <person name="Chan C.X."/>
            <person name="Stephens T.G."/>
            <person name="Weber A.P.M."/>
            <person name="Boo G.H."/>
            <person name="Boo S.M."/>
            <person name="Kim K.M."/>
            <person name="Shin Y."/>
            <person name="Jung M."/>
            <person name="Lee S.J."/>
            <person name="Yim H.S."/>
            <person name="Lee J.H."/>
            <person name="Bhattacharya D."/>
            <person name="Yoon H.S."/>
        </authorList>
    </citation>
    <scope>NUCLEOTIDE SEQUENCE [LARGE SCALE GENOMIC DNA]</scope>
    <source>
        <strain evidence="2 3">SKKU-2015</strain>
        <tissue evidence="2">Whole body</tissue>
    </source>
</reference>
<keyword evidence="1" id="KW-0812">Transmembrane</keyword>
<dbReference type="AlphaFoldDB" id="A0A2V3IFR0"/>